<evidence type="ECO:0000256" key="1">
    <source>
        <dbReference type="ARBA" id="ARBA00003706"/>
    </source>
</evidence>
<feature type="compositionally biased region" description="Basic and acidic residues" evidence="11">
    <location>
        <begin position="480"/>
        <end position="503"/>
    </location>
</feature>
<keyword evidence="6 10" id="KW-0347">Helicase</keyword>
<dbReference type="InterPro" id="IPR014001">
    <property type="entry name" value="Helicase_ATP-bd"/>
</dbReference>
<evidence type="ECO:0000256" key="10">
    <source>
        <dbReference type="RuleBase" id="RU000492"/>
    </source>
</evidence>
<dbReference type="PROSITE" id="PS51192">
    <property type="entry name" value="HELICASE_ATP_BIND_1"/>
    <property type="match status" value="1"/>
</dbReference>
<comment type="function">
    <text evidence="1">ATP-binding RNA helicase involved in the biogenesis of 60S ribosomal subunits and is required for the normal formation of 25S and 5.8S rRNAs.</text>
</comment>
<evidence type="ECO:0000313" key="15">
    <source>
        <dbReference type="Proteomes" id="UP000789831"/>
    </source>
</evidence>
<evidence type="ECO:0000256" key="4">
    <source>
        <dbReference type="ARBA" id="ARBA00022741"/>
    </source>
</evidence>
<dbReference type="OrthoDB" id="1191041at2759"/>
<keyword evidence="4 10" id="KW-0547">Nucleotide-binding</keyword>
<feature type="domain" description="Helicase ATP-binding" evidence="12">
    <location>
        <begin position="66"/>
        <end position="228"/>
    </location>
</feature>
<dbReference type="SUPFAM" id="SSF52540">
    <property type="entry name" value="P-loop containing nucleoside triphosphate hydrolases"/>
    <property type="match status" value="2"/>
</dbReference>
<evidence type="ECO:0000259" key="13">
    <source>
        <dbReference type="PROSITE" id="PS51194"/>
    </source>
</evidence>
<dbReference type="GO" id="GO:0005730">
    <property type="term" value="C:nucleolus"/>
    <property type="evidence" value="ECO:0007669"/>
    <property type="project" value="UniProtKB-SubCell"/>
</dbReference>
<keyword evidence="15" id="KW-1185">Reference proteome</keyword>
<dbReference type="EC" id="3.6.4.13" evidence="3"/>
<proteinExistence type="inferred from homology"/>
<evidence type="ECO:0000256" key="11">
    <source>
        <dbReference type="SAM" id="MobiDB-lite"/>
    </source>
</evidence>
<dbReference type="EMBL" id="CAJVPL010000008">
    <property type="protein sequence ID" value="CAG8433614.1"/>
    <property type="molecule type" value="Genomic_DNA"/>
</dbReference>
<feature type="region of interest" description="Disordered" evidence="11">
    <location>
        <begin position="1"/>
        <end position="25"/>
    </location>
</feature>
<evidence type="ECO:0000259" key="12">
    <source>
        <dbReference type="PROSITE" id="PS51192"/>
    </source>
</evidence>
<dbReference type="PROSITE" id="PS00039">
    <property type="entry name" value="DEAD_ATP_HELICASE"/>
    <property type="match status" value="1"/>
</dbReference>
<feature type="domain" description="Helicase C-terminal" evidence="13">
    <location>
        <begin position="189"/>
        <end position="340"/>
    </location>
</feature>
<dbReference type="PANTHER" id="PTHR47959">
    <property type="entry name" value="ATP-DEPENDENT RNA HELICASE RHLE-RELATED"/>
    <property type="match status" value="1"/>
</dbReference>
<protein>
    <recommendedName>
        <fullName evidence="3">RNA helicase</fullName>
        <ecNumber evidence="3">3.6.4.13</ecNumber>
    </recommendedName>
</protein>
<feature type="compositionally biased region" description="Basic residues" evidence="11">
    <location>
        <begin position="722"/>
        <end position="745"/>
    </location>
</feature>
<dbReference type="Pfam" id="PF00271">
    <property type="entry name" value="Helicase_C"/>
    <property type="match status" value="1"/>
</dbReference>
<dbReference type="GO" id="GO:0005829">
    <property type="term" value="C:cytosol"/>
    <property type="evidence" value="ECO:0007669"/>
    <property type="project" value="TreeGrafter"/>
</dbReference>
<evidence type="ECO:0000256" key="6">
    <source>
        <dbReference type="ARBA" id="ARBA00022806"/>
    </source>
</evidence>
<dbReference type="GO" id="GO:0016787">
    <property type="term" value="F:hydrolase activity"/>
    <property type="evidence" value="ECO:0007669"/>
    <property type="project" value="UniProtKB-KW"/>
</dbReference>
<keyword evidence="8" id="KW-0694">RNA-binding</keyword>
<dbReference type="CDD" id="cd18787">
    <property type="entry name" value="SF2_C_DEAD"/>
    <property type="match status" value="1"/>
</dbReference>
<dbReference type="InterPro" id="IPR011545">
    <property type="entry name" value="DEAD/DEAH_box_helicase_dom"/>
</dbReference>
<comment type="caution">
    <text evidence="14">The sequence shown here is derived from an EMBL/GenBank/DDBJ whole genome shotgun (WGS) entry which is preliminary data.</text>
</comment>
<evidence type="ECO:0000313" key="14">
    <source>
        <dbReference type="EMBL" id="CAG8433614.1"/>
    </source>
</evidence>
<keyword evidence="5 10" id="KW-0378">Hydrolase</keyword>
<evidence type="ECO:0000256" key="5">
    <source>
        <dbReference type="ARBA" id="ARBA00022801"/>
    </source>
</evidence>
<feature type="region of interest" description="Disordered" evidence="11">
    <location>
        <begin position="462"/>
        <end position="529"/>
    </location>
</feature>
<evidence type="ECO:0000256" key="3">
    <source>
        <dbReference type="ARBA" id="ARBA00012552"/>
    </source>
</evidence>
<organism evidence="14 15">
    <name type="scientific">Ambispora gerdemannii</name>
    <dbReference type="NCBI Taxonomy" id="144530"/>
    <lineage>
        <taxon>Eukaryota</taxon>
        <taxon>Fungi</taxon>
        <taxon>Fungi incertae sedis</taxon>
        <taxon>Mucoromycota</taxon>
        <taxon>Glomeromycotina</taxon>
        <taxon>Glomeromycetes</taxon>
        <taxon>Archaeosporales</taxon>
        <taxon>Ambisporaceae</taxon>
        <taxon>Ambispora</taxon>
    </lineage>
</organism>
<dbReference type="SMART" id="SM01123">
    <property type="entry name" value="DBP10CT"/>
    <property type="match status" value="1"/>
</dbReference>
<dbReference type="PANTHER" id="PTHR47959:SF8">
    <property type="entry name" value="RNA HELICASE"/>
    <property type="match status" value="1"/>
</dbReference>
<dbReference type="Pfam" id="PF00270">
    <property type="entry name" value="DEAD"/>
    <property type="match status" value="1"/>
</dbReference>
<comment type="catalytic activity">
    <reaction evidence="9">
        <text>ATP + H2O = ADP + phosphate + H(+)</text>
        <dbReference type="Rhea" id="RHEA:13065"/>
        <dbReference type="ChEBI" id="CHEBI:15377"/>
        <dbReference type="ChEBI" id="CHEBI:15378"/>
        <dbReference type="ChEBI" id="CHEBI:30616"/>
        <dbReference type="ChEBI" id="CHEBI:43474"/>
        <dbReference type="ChEBI" id="CHEBI:456216"/>
        <dbReference type="EC" id="3.6.4.13"/>
    </reaction>
</comment>
<dbReference type="GO" id="GO:0005524">
    <property type="term" value="F:ATP binding"/>
    <property type="evidence" value="ECO:0007669"/>
    <property type="project" value="UniProtKB-KW"/>
</dbReference>
<dbReference type="PROSITE" id="PS51194">
    <property type="entry name" value="HELICASE_CTER"/>
    <property type="match status" value="1"/>
</dbReference>
<gene>
    <name evidence="14" type="ORF">AGERDE_LOCUS181</name>
</gene>
<feature type="compositionally biased region" description="Acidic residues" evidence="11">
    <location>
        <begin position="15"/>
        <end position="25"/>
    </location>
</feature>
<dbReference type="Gene3D" id="3.40.50.300">
    <property type="entry name" value="P-loop containing nucleotide triphosphate hydrolases"/>
    <property type="match status" value="1"/>
</dbReference>
<accession>A0A9N8YME8</accession>
<dbReference type="AlphaFoldDB" id="A0A9N8YME8"/>
<evidence type="ECO:0000256" key="7">
    <source>
        <dbReference type="ARBA" id="ARBA00022840"/>
    </source>
</evidence>
<evidence type="ECO:0000256" key="2">
    <source>
        <dbReference type="ARBA" id="ARBA00010379"/>
    </source>
</evidence>
<dbReference type="InterPro" id="IPR050079">
    <property type="entry name" value="DEAD_box_RNA_helicase"/>
</dbReference>
<dbReference type="GO" id="GO:0003724">
    <property type="term" value="F:RNA helicase activity"/>
    <property type="evidence" value="ECO:0007669"/>
    <property type="project" value="UniProtKB-EC"/>
</dbReference>
<dbReference type="GO" id="GO:0003723">
    <property type="term" value="F:RNA binding"/>
    <property type="evidence" value="ECO:0007669"/>
    <property type="project" value="UniProtKB-KW"/>
</dbReference>
<feature type="region of interest" description="Disordered" evidence="11">
    <location>
        <begin position="654"/>
        <end position="745"/>
    </location>
</feature>
<reference evidence="14" key="1">
    <citation type="submission" date="2021-06" db="EMBL/GenBank/DDBJ databases">
        <authorList>
            <person name="Kallberg Y."/>
            <person name="Tangrot J."/>
            <person name="Rosling A."/>
        </authorList>
    </citation>
    <scope>NUCLEOTIDE SEQUENCE</scope>
    <source>
        <strain evidence="14">MT106</strain>
    </source>
</reference>
<keyword evidence="7 10" id="KW-0067">ATP-binding</keyword>
<dbReference type="SMART" id="SM00490">
    <property type="entry name" value="HELICc"/>
    <property type="match status" value="1"/>
</dbReference>
<name>A0A9N8YME8_9GLOM</name>
<dbReference type="Pfam" id="PF08147">
    <property type="entry name" value="DBP10CT"/>
    <property type="match status" value="1"/>
</dbReference>
<sequence>MEKSDYEAMEIGTEIGDEEEEEETSEIDISSSLLNNSIEDELYGFGVSGRGVSRYKVPTPIQRKTIPLIINGNDVVGMARTGSGKTAAFLIPMLEKLKAHSAKVGARAIILSPSRELALQTQKVCNELAKYTDLRTCILVGGDSLEDHIIATPGRLLHLLVEMDMDLDTVEYIVFDEADRLFEMGFSVQLHEILHKLPSSRQTLLFSATLPKTLVDFAKAGLQDPTLIRLDVESKISSDLQTARKIQISRFRDGMTNLLIVTDVAARGIDIPILENVINYDFVDGSKIFVHRVGRTARAGRPGWAYSLVTPEEFPHLLDLQLFLSRPLLIGSQLAGGGSSNEPNYTSDIVIGGLPRDDIDSNLEWVKSKLIESSELETLKNVANNGYKQYSKSRASAASETDKVNIQQKERLNLINSITNFRPNETIFEIGNRGIKKSSVAGLVMKQRRNAVGKAIETFKTSQEKNNVKQQQQLNDSDEDNNKEQKDEIKAYTDSKSKLDDNNHKKRKAKDTANSNASKKQKKDNYRDEEYYIPHYQMDANTEKGYSVTQGTSFAEQAQKAILDPQGDEASTIQNKKNAYRWDAKKKNFVRGLGIGADNKKLIKTESGIRIPATYKSGRFKEWQQQNKLEIPRTGERELGTVQVDVKRYRHNKITTPKPLDPLSKNYPKKLKKMQKSNNSIEGNDNYEEKKPRNKAIHLVKTPDIPKRGVKSELKTVDQIRKQRKIKQNRRAKNSRPSSRRKNVK</sequence>
<dbReference type="InterPro" id="IPR000629">
    <property type="entry name" value="RNA-helicase_DEAD-box_CS"/>
</dbReference>
<evidence type="ECO:0000256" key="8">
    <source>
        <dbReference type="ARBA" id="ARBA00022884"/>
    </source>
</evidence>
<evidence type="ECO:0000256" key="9">
    <source>
        <dbReference type="ARBA" id="ARBA00047984"/>
    </source>
</evidence>
<dbReference type="Proteomes" id="UP000789831">
    <property type="component" value="Unassembled WGS sequence"/>
</dbReference>
<feature type="compositionally biased region" description="Basic and acidic residues" evidence="11">
    <location>
        <begin position="704"/>
        <end position="721"/>
    </location>
</feature>
<dbReference type="InterPro" id="IPR012541">
    <property type="entry name" value="DBP10_C"/>
</dbReference>
<dbReference type="InterPro" id="IPR001650">
    <property type="entry name" value="Helicase_C-like"/>
</dbReference>
<comment type="similarity">
    <text evidence="2">Belongs to the DEAD box helicase family. DDX54/DBP10 subfamily.</text>
</comment>
<dbReference type="InterPro" id="IPR027417">
    <property type="entry name" value="P-loop_NTPase"/>
</dbReference>
<dbReference type="SMART" id="SM00487">
    <property type="entry name" value="DEXDc"/>
    <property type="match status" value="1"/>
</dbReference>